<dbReference type="Pfam" id="PF08279">
    <property type="entry name" value="HTH_11"/>
    <property type="match status" value="1"/>
</dbReference>
<dbReference type="InterPro" id="IPR036390">
    <property type="entry name" value="WH_DNA-bd_sf"/>
</dbReference>
<dbReference type="EMBL" id="JAENHO010000004">
    <property type="protein sequence ID" value="MBL7255384.1"/>
    <property type="molecule type" value="Genomic_DNA"/>
</dbReference>
<accession>A0ABS1VKZ2</accession>
<dbReference type="Proteomes" id="UP000598996">
    <property type="component" value="Unassembled WGS sequence"/>
</dbReference>
<protein>
    <submittedName>
        <fullName evidence="3">HTH domain-containing protein</fullName>
    </submittedName>
</protein>
<feature type="compositionally biased region" description="Low complexity" evidence="1">
    <location>
        <begin position="200"/>
        <end position="213"/>
    </location>
</feature>
<evidence type="ECO:0000313" key="3">
    <source>
        <dbReference type="EMBL" id="MBL7255384.1"/>
    </source>
</evidence>
<evidence type="ECO:0000313" key="4">
    <source>
        <dbReference type="Proteomes" id="UP000598996"/>
    </source>
</evidence>
<evidence type="ECO:0000259" key="2">
    <source>
        <dbReference type="Pfam" id="PF08279"/>
    </source>
</evidence>
<feature type="compositionally biased region" description="Basic residues" evidence="1">
    <location>
        <begin position="214"/>
        <end position="226"/>
    </location>
</feature>
<gene>
    <name evidence="3" type="ORF">JKJ07_13780</name>
</gene>
<dbReference type="RefSeq" id="WP_202991908.1">
    <property type="nucleotide sequence ID" value="NZ_JAENHO010000004.1"/>
</dbReference>
<dbReference type="PANTHER" id="PTHR34580">
    <property type="match status" value="1"/>
</dbReference>
<name>A0ABS1VKZ2_9ACTN</name>
<dbReference type="PANTHER" id="PTHR34580:SF1">
    <property type="entry name" value="PROTEIN PAFC"/>
    <property type="match status" value="1"/>
</dbReference>
<organism evidence="3 4">
    <name type="scientific">Paractinoplanes lichenicola</name>
    <dbReference type="NCBI Taxonomy" id="2802976"/>
    <lineage>
        <taxon>Bacteria</taxon>
        <taxon>Bacillati</taxon>
        <taxon>Actinomycetota</taxon>
        <taxon>Actinomycetes</taxon>
        <taxon>Micromonosporales</taxon>
        <taxon>Micromonosporaceae</taxon>
        <taxon>Paractinoplanes</taxon>
    </lineage>
</organism>
<feature type="compositionally biased region" description="Low complexity" evidence="1">
    <location>
        <begin position="227"/>
        <end position="239"/>
    </location>
</feature>
<dbReference type="Gene3D" id="1.10.10.10">
    <property type="entry name" value="Winged helix-like DNA-binding domain superfamily/Winged helix DNA-binding domain"/>
    <property type="match status" value="1"/>
</dbReference>
<proteinExistence type="predicted"/>
<keyword evidence="4" id="KW-1185">Reference proteome</keyword>
<sequence length="265" mass="28460">MKRAERQYALVDLLRGARRPWSAARLAGEFGVSSRTIERDIGSLQLAGVPIYADHGAAGGYSILREYSLPPLNLSATESLAVLAGLALLDSSPYQGAARRARAKIAAVMQEEHRAPVQEMLGAMQVIDARPLTDDVVPLGILSDVIAARRVVRLTYLGENEDGGPDPTTSTVRDVETMGLLRAGDAWLLTGWCRLVTRSAASASSESPGSRSWARCRPRATRRCSRPTRPGGRPGTSPDSPRPTHPEGVHRPASSATRSAPRPVR</sequence>
<dbReference type="InterPro" id="IPR051534">
    <property type="entry name" value="CBASS_pafABC_assoc_protein"/>
</dbReference>
<evidence type="ECO:0000256" key="1">
    <source>
        <dbReference type="SAM" id="MobiDB-lite"/>
    </source>
</evidence>
<feature type="region of interest" description="Disordered" evidence="1">
    <location>
        <begin position="200"/>
        <end position="265"/>
    </location>
</feature>
<comment type="caution">
    <text evidence="3">The sequence shown here is derived from an EMBL/GenBank/DDBJ whole genome shotgun (WGS) entry which is preliminary data.</text>
</comment>
<dbReference type="InterPro" id="IPR036388">
    <property type="entry name" value="WH-like_DNA-bd_sf"/>
</dbReference>
<dbReference type="SUPFAM" id="SSF46785">
    <property type="entry name" value="Winged helix' DNA-binding domain"/>
    <property type="match status" value="1"/>
</dbReference>
<dbReference type="InterPro" id="IPR013196">
    <property type="entry name" value="HTH_11"/>
</dbReference>
<feature type="domain" description="Helix-turn-helix type 11" evidence="2">
    <location>
        <begin position="6"/>
        <end position="61"/>
    </location>
</feature>
<reference evidence="3 4" key="1">
    <citation type="submission" date="2021-01" db="EMBL/GenBank/DDBJ databases">
        <title>Actinoplanes sp. nov. LDG1-01 isolated from lichen.</title>
        <authorList>
            <person name="Saeng-In P."/>
            <person name="Phongsopitanun W."/>
            <person name="Kanchanasin P."/>
            <person name="Yuki M."/>
            <person name="Kudo T."/>
            <person name="Ohkuma M."/>
            <person name="Tanasupawat S."/>
        </authorList>
    </citation>
    <scope>NUCLEOTIDE SEQUENCE [LARGE SCALE GENOMIC DNA]</scope>
    <source>
        <strain evidence="3 4">LDG1-01</strain>
    </source>
</reference>